<organism evidence="2 3">
    <name type="scientific">Pustulibacterium marinum</name>
    <dbReference type="NCBI Taxonomy" id="1224947"/>
    <lineage>
        <taxon>Bacteria</taxon>
        <taxon>Pseudomonadati</taxon>
        <taxon>Bacteroidota</taxon>
        <taxon>Flavobacteriia</taxon>
        <taxon>Flavobacteriales</taxon>
        <taxon>Flavobacteriaceae</taxon>
        <taxon>Pustulibacterium</taxon>
    </lineage>
</organism>
<dbReference type="Proteomes" id="UP000199138">
    <property type="component" value="Unassembled WGS sequence"/>
</dbReference>
<gene>
    <name evidence="2" type="ORF">SAMN05216480_113106</name>
</gene>
<accession>A0A1I7I8D5</accession>
<dbReference type="InterPro" id="IPR034660">
    <property type="entry name" value="DinB/YfiT-like"/>
</dbReference>
<evidence type="ECO:0000313" key="3">
    <source>
        <dbReference type="Proteomes" id="UP000199138"/>
    </source>
</evidence>
<dbReference type="STRING" id="1224947.SAMN05216480_113106"/>
<dbReference type="EMBL" id="FPBK01000013">
    <property type="protein sequence ID" value="SFU69120.1"/>
    <property type="molecule type" value="Genomic_DNA"/>
</dbReference>
<dbReference type="InterPro" id="IPR024775">
    <property type="entry name" value="DinB-like"/>
</dbReference>
<dbReference type="OrthoDB" id="4295522at2"/>
<evidence type="ECO:0000313" key="2">
    <source>
        <dbReference type="EMBL" id="SFU69120.1"/>
    </source>
</evidence>
<keyword evidence="3" id="KW-1185">Reference proteome</keyword>
<feature type="domain" description="DinB-like" evidence="1">
    <location>
        <begin position="10"/>
        <end position="144"/>
    </location>
</feature>
<evidence type="ECO:0000259" key="1">
    <source>
        <dbReference type="Pfam" id="PF12867"/>
    </source>
</evidence>
<dbReference type="AlphaFoldDB" id="A0A1I7I8D5"/>
<name>A0A1I7I8D5_9FLAO</name>
<dbReference type="RefSeq" id="WP_093026031.1">
    <property type="nucleotide sequence ID" value="NZ_FPBK01000013.1"/>
</dbReference>
<dbReference type="Pfam" id="PF12867">
    <property type="entry name" value="DinB_2"/>
    <property type="match status" value="1"/>
</dbReference>
<proteinExistence type="predicted"/>
<dbReference type="SUPFAM" id="SSF109854">
    <property type="entry name" value="DinB/YfiT-like putative metalloenzymes"/>
    <property type="match status" value="1"/>
</dbReference>
<sequence length="154" mass="17582">MDWTFKCTENTRILFKEILDELSVDEINKIPEGFNNNIFWNIAHAMVTQQVLAYKLSGLEIPIGPDWVADYAKGTKPTVAVNEEEIEVLKELLFSTLEQVKTDYKSGKFKEFTTYTVSTNNSTLTSIEEALAFSNYHEGMHFGYVLAQKRAIKS</sequence>
<dbReference type="Gene3D" id="1.20.120.450">
    <property type="entry name" value="dinb family like domain"/>
    <property type="match status" value="1"/>
</dbReference>
<reference evidence="2 3" key="1">
    <citation type="submission" date="2016-10" db="EMBL/GenBank/DDBJ databases">
        <authorList>
            <person name="de Groot N.N."/>
        </authorList>
    </citation>
    <scope>NUCLEOTIDE SEQUENCE [LARGE SCALE GENOMIC DNA]</scope>
    <source>
        <strain evidence="2 3">CGMCC 1.12333</strain>
    </source>
</reference>
<protein>
    <submittedName>
        <fullName evidence="2">DinB superfamily protein</fullName>
    </submittedName>
</protein>